<feature type="transmembrane region" description="Helical" evidence="1">
    <location>
        <begin position="100"/>
        <end position="128"/>
    </location>
</feature>
<sequence length="347" mass="39161">MENSTVAFEYGSELQGRGYATSTDLFFGYMTTATGIIAFAGALLDLYLIKTLKVFHNAFGFFWAIRSIGEIGTDISFALYTGPVTILQSTNINPDLAIFIYHYSFTFAYIQCVMNLVIALNRFVAVWFPMRYLGIFEKRICWFVAIFVTCQALSVFALYIIFPCQHIGYGPRFYANVFVRCRADLDRDYSLLAYILTKTCFIVACCGTAAINLSTFCKIGHIRFTSIARYNSDEFRRDVRLFILGVVQDILMMVIVFSILLCNSKTDLSIVGALLSYDGLIFIYMFNTASMVMFNPECRRLLFGMKTVRVTAKADGIETTVMPPTVTLGTSTGMQLVEEEEEEARDT</sequence>
<evidence type="ECO:0000256" key="1">
    <source>
        <dbReference type="SAM" id="Phobius"/>
    </source>
</evidence>
<feature type="transmembrane region" description="Helical" evidence="1">
    <location>
        <begin position="61"/>
        <end position="80"/>
    </location>
</feature>
<protein>
    <recommendedName>
        <fullName evidence="2">7TM GPCR serpentine receptor class x (Srx) domain-containing protein</fullName>
    </recommendedName>
</protein>
<dbReference type="PANTHER" id="PTHR23017:SF3">
    <property type="entry name" value="G-PROTEIN COUPLED RECEPTORS FAMILY 1 PROFILE DOMAIN-CONTAINING PROTEIN"/>
    <property type="match status" value="1"/>
</dbReference>
<reference evidence="3" key="1">
    <citation type="submission" date="2023-06" db="EMBL/GenBank/DDBJ databases">
        <title>Genomic analysis of the entomopathogenic nematode Steinernema hermaphroditum.</title>
        <authorList>
            <person name="Schwarz E.M."/>
            <person name="Heppert J.K."/>
            <person name="Baniya A."/>
            <person name="Schwartz H.T."/>
            <person name="Tan C.-H."/>
            <person name="Antoshechkin I."/>
            <person name="Sternberg P.W."/>
            <person name="Goodrich-Blair H."/>
            <person name="Dillman A.R."/>
        </authorList>
    </citation>
    <scope>NUCLEOTIDE SEQUENCE</scope>
    <source>
        <strain evidence="3">PS9179</strain>
        <tissue evidence="3">Whole animal</tissue>
    </source>
</reference>
<feature type="transmembrane region" description="Helical" evidence="1">
    <location>
        <begin position="241"/>
        <end position="261"/>
    </location>
</feature>
<dbReference type="EMBL" id="JAUCMV010000004">
    <property type="protein sequence ID" value="KAK0402432.1"/>
    <property type="molecule type" value="Genomic_DNA"/>
</dbReference>
<feature type="transmembrane region" description="Helical" evidence="1">
    <location>
        <begin position="140"/>
        <end position="162"/>
    </location>
</feature>
<name>A0AA39HDD8_9BILA</name>
<dbReference type="AlphaFoldDB" id="A0AA39HDD8"/>
<proteinExistence type="predicted"/>
<evidence type="ECO:0000313" key="4">
    <source>
        <dbReference type="Proteomes" id="UP001175271"/>
    </source>
</evidence>
<organism evidence="3 4">
    <name type="scientific">Steinernema hermaphroditum</name>
    <dbReference type="NCBI Taxonomy" id="289476"/>
    <lineage>
        <taxon>Eukaryota</taxon>
        <taxon>Metazoa</taxon>
        <taxon>Ecdysozoa</taxon>
        <taxon>Nematoda</taxon>
        <taxon>Chromadorea</taxon>
        <taxon>Rhabditida</taxon>
        <taxon>Tylenchina</taxon>
        <taxon>Panagrolaimomorpha</taxon>
        <taxon>Strongyloidoidea</taxon>
        <taxon>Steinernematidae</taxon>
        <taxon>Steinernema</taxon>
    </lineage>
</organism>
<evidence type="ECO:0000259" key="2">
    <source>
        <dbReference type="Pfam" id="PF10328"/>
    </source>
</evidence>
<dbReference type="PANTHER" id="PTHR23017">
    <property type="entry name" value="SERPENTINE RECEPTOR, CLASS X"/>
    <property type="match status" value="1"/>
</dbReference>
<accession>A0AA39HDD8</accession>
<keyword evidence="1" id="KW-0472">Membrane</keyword>
<evidence type="ECO:0000313" key="3">
    <source>
        <dbReference type="EMBL" id="KAK0402432.1"/>
    </source>
</evidence>
<feature type="transmembrane region" description="Helical" evidence="1">
    <location>
        <begin position="192"/>
        <end position="220"/>
    </location>
</feature>
<keyword evidence="1" id="KW-1133">Transmembrane helix</keyword>
<dbReference type="InterPro" id="IPR019430">
    <property type="entry name" value="7TM_GPCR_serpentine_rcpt_Srx"/>
</dbReference>
<keyword evidence="1" id="KW-0812">Transmembrane</keyword>
<dbReference type="SUPFAM" id="SSF81321">
    <property type="entry name" value="Family A G protein-coupled receptor-like"/>
    <property type="match status" value="1"/>
</dbReference>
<dbReference type="Gene3D" id="1.20.1070.10">
    <property type="entry name" value="Rhodopsin 7-helix transmembrane proteins"/>
    <property type="match status" value="1"/>
</dbReference>
<feature type="transmembrane region" description="Helical" evidence="1">
    <location>
        <begin position="26"/>
        <end position="49"/>
    </location>
</feature>
<feature type="domain" description="7TM GPCR serpentine receptor class x (Srx)" evidence="2">
    <location>
        <begin position="45"/>
        <end position="295"/>
    </location>
</feature>
<dbReference type="Pfam" id="PF10328">
    <property type="entry name" value="7TM_GPCR_Srx"/>
    <property type="match status" value="1"/>
</dbReference>
<comment type="caution">
    <text evidence="3">The sequence shown here is derived from an EMBL/GenBank/DDBJ whole genome shotgun (WGS) entry which is preliminary data.</text>
</comment>
<feature type="transmembrane region" description="Helical" evidence="1">
    <location>
        <begin position="273"/>
        <end position="294"/>
    </location>
</feature>
<dbReference type="Proteomes" id="UP001175271">
    <property type="component" value="Unassembled WGS sequence"/>
</dbReference>
<gene>
    <name evidence="3" type="ORF">QR680_016330</name>
</gene>
<keyword evidence="4" id="KW-1185">Reference proteome</keyword>